<proteinExistence type="predicted"/>
<feature type="compositionally biased region" description="Polar residues" evidence="1">
    <location>
        <begin position="416"/>
        <end position="428"/>
    </location>
</feature>
<name>A0A4Q7Z8A0_9ACTN</name>
<dbReference type="Proteomes" id="UP000292564">
    <property type="component" value="Unassembled WGS sequence"/>
</dbReference>
<feature type="transmembrane region" description="Helical" evidence="2">
    <location>
        <begin position="118"/>
        <end position="141"/>
    </location>
</feature>
<evidence type="ECO:0000313" key="4">
    <source>
        <dbReference type="Proteomes" id="UP000292564"/>
    </source>
</evidence>
<feature type="transmembrane region" description="Helical" evidence="2">
    <location>
        <begin position="13"/>
        <end position="35"/>
    </location>
</feature>
<feature type="transmembrane region" description="Helical" evidence="2">
    <location>
        <begin position="76"/>
        <end position="97"/>
    </location>
</feature>
<dbReference type="AlphaFoldDB" id="A0A4Q7Z8A0"/>
<keyword evidence="2" id="KW-0472">Membrane</keyword>
<evidence type="ECO:0000256" key="1">
    <source>
        <dbReference type="SAM" id="MobiDB-lite"/>
    </source>
</evidence>
<evidence type="ECO:0000256" key="2">
    <source>
        <dbReference type="SAM" id="Phobius"/>
    </source>
</evidence>
<feature type="region of interest" description="Disordered" evidence="1">
    <location>
        <begin position="393"/>
        <end position="428"/>
    </location>
</feature>
<organism evidence="3 4">
    <name type="scientific">Krasilnikovia cinnamomea</name>
    <dbReference type="NCBI Taxonomy" id="349313"/>
    <lineage>
        <taxon>Bacteria</taxon>
        <taxon>Bacillati</taxon>
        <taxon>Actinomycetota</taxon>
        <taxon>Actinomycetes</taxon>
        <taxon>Micromonosporales</taxon>
        <taxon>Micromonosporaceae</taxon>
        <taxon>Krasilnikovia</taxon>
    </lineage>
</organism>
<dbReference type="RefSeq" id="WP_130513863.1">
    <property type="nucleotide sequence ID" value="NZ_SHKY01000002.1"/>
</dbReference>
<dbReference type="EMBL" id="SHKY01000002">
    <property type="protein sequence ID" value="RZU46678.1"/>
    <property type="molecule type" value="Genomic_DNA"/>
</dbReference>
<feature type="compositionally biased region" description="Low complexity" evidence="1">
    <location>
        <begin position="278"/>
        <end position="289"/>
    </location>
</feature>
<evidence type="ECO:0000313" key="3">
    <source>
        <dbReference type="EMBL" id="RZU46678.1"/>
    </source>
</evidence>
<reference evidence="3 4" key="1">
    <citation type="submission" date="2019-02" db="EMBL/GenBank/DDBJ databases">
        <title>Sequencing the genomes of 1000 actinobacteria strains.</title>
        <authorList>
            <person name="Klenk H.-P."/>
        </authorList>
    </citation>
    <scope>NUCLEOTIDE SEQUENCE [LARGE SCALE GENOMIC DNA]</scope>
    <source>
        <strain evidence="3 4">DSM 45162</strain>
    </source>
</reference>
<dbReference type="OrthoDB" id="3274646at2"/>
<protein>
    <submittedName>
        <fullName evidence="3">Uncharacterized protein</fullName>
    </submittedName>
</protein>
<feature type="region of interest" description="Disordered" evidence="1">
    <location>
        <begin position="278"/>
        <end position="317"/>
    </location>
</feature>
<accession>A0A4Q7Z8A0</accession>
<sequence length="451" mass="48031">MSWTDLTTFLSDYAVPLLAVAGVMGMALLLVMIVWVKRTGRPLRPMALAASMNLALMLNAEGMWRIAVGDLALPPLFAVLVFAVFEICFLTATSIAADQYRSSTVYGPDGKVITPGDTGPMLHVAAVIAVMSGVVVASNAHTTTEQILRLAIPCIIFFMWWAALTAAGRRVRRGRFAHSPRRIAERRGWIIPDDDPDLDRMAAERRLHKMTMLAHRLHNTPLTPKQKTRTSTKLALLSLAATPEEFLEVQRRVGQAGQVERLTDPAVLAALIPAAAAAPAVPTSTSSSPVEPDAGQRDDAAVSTVAPAAGGRHAARKAVKPADTTVVDTPATVKFYEQWLTIWQAMQADPDAKNEELADRLSVAPRTISKIRKAGKDGLLTAERLQELRVKEGTAPAAEADTGQVTSAGPPVPTVPAQSSRSAGTVAVVSTDTGAAAVARDQDDREPALAG</sequence>
<keyword evidence="2" id="KW-1133">Transmembrane helix</keyword>
<feature type="transmembrane region" description="Helical" evidence="2">
    <location>
        <begin position="147"/>
        <end position="167"/>
    </location>
</feature>
<keyword evidence="2" id="KW-0812">Transmembrane</keyword>
<comment type="caution">
    <text evidence="3">The sequence shown here is derived from an EMBL/GenBank/DDBJ whole genome shotgun (WGS) entry which is preliminary data.</text>
</comment>
<keyword evidence="4" id="KW-1185">Reference proteome</keyword>
<gene>
    <name evidence="3" type="ORF">EV385_6755</name>
</gene>